<dbReference type="AlphaFoldDB" id="D1AAL8"/>
<dbReference type="InterPro" id="IPR009057">
    <property type="entry name" value="Homeodomain-like_sf"/>
</dbReference>
<dbReference type="PRINTS" id="PR00455">
    <property type="entry name" value="HTHTETR"/>
</dbReference>
<evidence type="ECO:0000256" key="2">
    <source>
        <dbReference type="ARBA" id="ARBA00023125"/>
    </source>
</evidence>
<dbReference type="Gene3D" id="1.10.357.10">
    <property type="entry name" value="Tetracycline Repressor, domain 2"/>
    <property type="match status" value="1"/>
</dbReference>
<sequence>MPSTASARPPTDDAGARGKGGSSPAARLLETARRLFFKEGIRAVGVERIIAEANVARASLYQTFGSKDGLVVACLDDQDAADCAAWQAAAKDAPGPRERILALFDLAIAAAPGRDYRGCVYLNAVTEFPDPTHPVAKAVARHRAWLRRMLLTQLREAGSPDPEGDADVLQVLYDGALAGSKFSRSDAPIKVARRQAELLLAGH</sequence>
<evidence type="ECO:0000259" key="6">
    <source>
        <dbReference type="PROSITE" id="PS50977"/>
    </source>
</evidence>
<dbReference type="RefSeq" id="WP_012851812.1">
    <property type="nucleotide sequence ID" value="NC_013510.1"/>
</dbReference>
<dbReference type="Pfam" id="PF00440">
    <property type="entry name" value="TetR_N"/>
    <property type="match status" value="1"/>
</dbReference>
<name>D1AAL8_THECD</name>
<keyword evidence="3" id="KW-0804">Transcription</keyword>
<dbReference type="InterPro" id="IPR001647">
    <property type="entry name" value="HTH_TetR"/>
</dbReference>
<evidence type="ECO:0000256" key="3">
    <source>
        <dbReference type="ARBA" id="ARBA00023163"/>
    </source>
</evidence>
<dbReference type="SUPFAM" id="SSF48498">
    <property type="entry name" value="Tetracyclin repressor-like, C-terminal domain"/>
    <property type="match status" value="1"/>
</dbReference>
<evidence type="ECO:0000313" key="7">
    <source>
        <dbReference type="EMBL" id="ACY97028.1"/>
    </source>
</evidence>
<dbReference type="PANTHER" id="PTHR47506">
    <property type="entry name" value="TRANSCRIPTIONAL REGULATORY PROTEIN"/>
    <property type="match status" value="1"/>
</dbReference>
<evidence type="ECO:0000256" key="1">
    <source>
        <dbReference type="ARBA" id="ARBA00023015"/>
    </source>
</evidence>
<evidence type="ECO:0000313" key="8">
    <source>
        <dbReference type="Proteomes" id="UP000001918"/>
    </source>
</evidence>
<gene>
    <name evidence="7" type="ordered locus">Tcur_1449</name>
</gene>
<dbReference type="PROSITE" id="PS50977">
    <property type="entry name" value="HTH_TETR_2"/>
    <property type="match status" value="1"/>
</dbReference>
<dbReference type="InterPro" id="IPR036271">
    <property type="entry name" value="Tet_transcr_reg_TetR-rel_C_sf"/>
</dbReference>
<keyword evidence="2 4" id="KW-0238">DNA-binding</keyword>
<accession>D1AAL8</accession>
<dbReference type="STRING" id="471852.Tcur_1449"/>
<dbReference type="KEGG" id="tcu:Tcur_1449"/>
<feature type="region of interest" description="Disordered" evidence="5">
    <location>
        <begin position="1"/>
        <end position="24"/>
    </location>
</feature>
<evidence type="ECO:0000256" key="5">
    <source>
        <dbReference type="SAM" id="MobiDB-lite"/>
    </source>
</evidence>
<dbReference type="Pfam" id="PF16925">
    <property type="entry name" value="TetR_C_13"/>
    <property type="match status" value="1"/>
</dbReference>
<dbReference type="InterPro" id="IPR011075">
    <property type="entry name" value="TetR_C"/>
</dbReference>
<reference evidence="7 8" key="1">
    <citation type="journal article" date="2011" name="Stand. Genomic Sci.">
        <title>Complete genome sequence of Thermomonospora curvata type strain (B9).</title>
        <authorList>
            <person name="Chertkov O."/>
            <person name="Sikorski J."/>
            <person name="Nolan M."/>
            <person name="Lapidus A."/>
            <person name="Lucas S."/>
            <person name="Del Rio T.G."/>
            <person name="Tice H."/>
            <person name="Cheng J.F."/>
            <person name="Goodwin L."/>
            <person name="Pitluck S."/>
            <person name="Liolios K."/>
            <person name="Ivanova N."/>
            <person name="Mavromatis K."/>
            <person name="Mikhailova N."/>
            <person name="Ovchinnikova G."/>
            <person name="Pati A."/>
            <person name="Chen A."/>
            <person name="Palaniappan K."/>
            <person name="Djao O.D."/>
            <person name="Land M."/>
            <person name="Hauser L."/>
            <person name="Chang Y.J."/>
            <person name="Jeffries C.D."/>
            <person name="Brettin T."/>
            <person name="Han C."/>
            <person name="Detter J.C."/>
            <person name="Rohde M."/>
            <person name="Goker M."/>
            <person name="Woyke T."/>
            <person name="Bristow J."/>
            <person name="Eisen J.A."/>
            <person name="Markowitz V."/>
            <person name="Hugenholtz P."/>
            <person name="Klenk H.P."/>
            <person name="Kyrpides N.C."/>
        </authorList>
    </citation>
    <scope>NUCLEOTIDE SEQUENCE [LARGE SCALE GENOMIC DNA]</scope>
    <source>
        <strain evidence="8">ATCC 19995 / DSM 43183 / JCM 3096 / KCTC 9072 / NBRC 15933 / NCIMB 10081 / Henssen B9</strain>
    </source>
</reference>
<keyword evidence="8" id="KW-1185">Reference proteome</keyword>
<dbReference type="GO" id="GO:0003677">
    <property type="term" value="F:DNA binding"/>
    <property type="evidence" value="ECO:0007669"/>
    <property type="project" value="UniProtKB-UniRule"/>
</dbReference>
<dbReference type="SUPFAM" id="SSF46689">
    <property type="entry name" value="Homeodomain-like"/>
    <property type="match status" value="1"/>
</dbReference>
<feature type="DNA-binding region" description="H-T-H motif" evidence="4">
    <location>
        <begin position="45"/>
        <end position="64"/>
    </location>
</feature>
<dbReference type="HOGENOM" id="CLU_069356_23_1_11"/>
<protein>
    <submittedName>
        <fullName evidence="7">Transcriptional regulator, TetR family</fullName>
    </submittedName>
</protein>
<keyword evidence="1" id="KW-0805">Transcription regulation</keyword>
<dbReference type="eggNOG" id="COG1309">
    <property type="taxonomic scope" value="Bacteria"/>
</dbReference>
<evidence type="ECO:0000256" key="4">
    <source>
        <dbReference type="PROSITE-ProRule" id="PRU00335"/>
    </source>
</evidence>
<dbReference type="Proteomes" id="UP000001918">
    <property type="component" value="Chromosome"/>
</dbReference>
<organism evidence="7 8">
    <name type="scientific">Thermomonospora curvata (strain ATCC 19995 / DSM 43183 / JCM 3096 / KCTC 9072 / NBRC 15933 / NCIMB 10081 / Henssen B9)</name>
    <dbReference type="NCBI Taxonomy" id="471852"/>
    <lineage>
        <taxon>Bacteria</taxon>
        <taxon>Bacillati</taxon>
        <taxon>Actinomycetota</taxon>
        <taxon>Actinomycetes</taxon>
        <taxon>Streptosporangiales</taxon>
        <taxon>Thermomonosporaceae</taxon>
        <taxon>Thermomonospora</taxon>
    </lineage>
</organism>
<feature type="domain" description="HTH tetR-type" evidence="6">
    <location>
        <begin position="22"/>
        <end position="82"/>
    </location>
</feature>
<dbReference type="OrthoDB" id="4214267at2"/>
<dbReference type="EMBL" id="CP001738">
    <property type="protein sequence ID" value="ACY97028.1"/>
    <property type="molecule type" value="Genomic_DNA"/>
</dbReference>
<dbReference type="PANTHER" id="PTHR47506:SF1">
    <property type="entry name" value="HTH-TYPE TRANSCRIPTIONAL REGULATOR YJDC"/>
    <property type="match status" value="1"/>
</dbReference>
<proteinExistence type="predicted"/>